<name>A0AAW2XHT2_9LAMI</name>
<evidence type="ECO:0000313" key="2">
    <source>
        <dbReference type="EMBL" id="KAL0451781.1"/>
    </source>
</evidence>
<comment type="caution">
    <text evidence="2">The sequence shown here is derived from an EMBL/GenBank/DDBJ whole genome shotgun (WGS) entry which is preliminary data.</text>
</comment>
<feature type="region of interest" description="Disordered" evidence="1">
    <location>
        <begin position="1"/>
        <end position="28"/>
    </location>
</feature>
<reference evidence="2" key="1">
    <citation type="submission" date="2020-06" db="EMBL/GenBank/DDBJ databases">
        <authorList>
            <person name="Li T."/>
            <person name="Hu X."/>
            <person name="Zhang T."/>
            <person name="Song X."/>
            <person name="Zhang H."/>
            <person name="Dai N."/>
            <person name="Sheng W."/>
            <person name="Hou X."/>
            <person name="Wei L."/>
        </authorList>
    </citation>
    <scope>NUCLEOTIDE SEQUENCE</scope>
    <source>
        <strain evidence="2">KEN1</strain>
        <tissue evidence="2">Leaf</tissue>
    </source>
</reference>
<organism evidence="2">
    <name type="scientific">Sesamum latifolium</name>
    <dbReference type="NCBI Taxonomy" id="2727402"/>
    <lineage>
        <taxon>Eukaryota</taxon>
        <taxon>Viridiplantae</taxon>
        <taxon>Streptophyta</taxon>
        <taxon>Embryophyta</taxon>
        <taxon>Tracheophyta</taxon>
        <taxon>Spermatophyta</taxon>
        <taxon>Magnoliopsida</taxon>
        <taxon>eudicotyledons</taxon>
        <taxon>Gunneridae</taxon>
        <taxon>Pentapetalae</taxon>
        <taxon>asterids</taxon>
        <taxon>lamiids</taxon>
        <taxon>Lamiales</taxon>
        <taxon>Pedaliaceae</taxon>
        <taxon>Sesamum</taxon>
    </lineage>
</organism>
<dbReference type="AlphaFoldDB" id="A0AAW2XHT2"/>
<evidence type="ECO:0000256" key="1">
    <source>
        <dbReference type="SAM" id="MobiDB-lite"/>
    </source>
</evidence>
<proteinExistence type="predicted"/>
<reference evidence="2" key="2">
    <citation type="journal article" date="2024" name="Plant">
        <title>Genomic evolution and insights into agronomic trait innovations of Sesamum species.</title>
        <authorList>
            <person name="Miao H."/>
            <person name="Wang L."/>
            <person name="Qu L."/>
            <person name="Liu H."/>
            <person name="Sun Y."/>
            <person name="Le M."/>
            <person name="Wang Q."/>
            <person name="Wei S."/>
            <person name="Zheng Y."/>
            <person name="Lin W."/>
            <person name="Duan Y."/>
            <person name="Cao H."/>
            <person name="Xiong S."/>
            <person name="Wang X."/>
            <person name="Wei L."/>
            <person name="Li C."/>
            <person name="Ma Q."/>
            <person name="Ju M."/>
            <person name="Zhao R."/>
            <person name="Li G."/>
            <person name="Mu C."/>
            <person name="Tian Q."/>
            <person name="Mei H."/>
            <person name="Zhang T."/>
            <person name="Gao T."/>
            <person name="Zhang H."/>
        </authorList>
    </citation>
    <scope>NUCLEOTIDE SEQUENCE</scope>
    <source>
        <strain evidence="2">KEN1</strain>
    </source>
</reference>
<accession>A0AAW2XHT2</accession>
<dbReference type="EMBL" id="JACGWN010000004">
    <property type="protein sequence ID" value="KAL0451781.1"/>
    <property type="molecule type" value="Genomic_DNA"/>
</dbReference>
<sequence length="138" mass="14936">MAKDSWRRHPAASASSLPSIGTRRSAPTMRCGNRTMGNLVEFDIRCPVVMTCPGTVYVVMTDEDPISTWFMNSVAALGARGTRPSFRSLLKLVALCLSKVARRLFAKGSSSLVVTISFCFAEFHSPEHAATAINAVRG</sequence>
<protein>
    <submittedName>
        <fullName evidence="2">Uncharacterized protein</fullName>
    </submittedName>
</protein>
<gene>
    <name evidence="2" type="ORF">Slati_1156200</name>
</gene>